<feature type="region of interest" description="Disordered" evidence="1">
    <location>
        <begin position="762"/>
        <end position="786"/>
    </location>
</feature>
<dbReference type="GO" id="GO:0043186">
    <property type="term" value="C:P granule"/>
    <property type="evidence" value="ECO:0007669"/>
    <property type="project" value="TreeGrafter"/>
</dbReference>
<dbReference type="InterPro" id="IPR047187">
    <property type="entry name" value="SF1_C_Upf1"/>
</dbReference>
<dbReference type="GO" id="GO:0035194">
    <property type="term" value="P:regulatory ncRNA-mediated post-transcriptional gene silencing"/>
    <property type="evidence" value="ECO:0007669"/>
    <property type="project" value="TreeGrafter"/>
</dbReference>
<accession>A0AA36AVT0</accession>
<proteinExistence type="predicted"/>
<gene>
    <name evidence="4" type="ORF">OCTVUL_1B004090</name>
</gene>
<evidence type="ECO:0000313" key="5">
    <source>
        <dbReference type="Proteomes" id="UP001162480"/>
    </source>
</evidence>
<dbReference type="Gene3D" id="3.40.50.300">
    <property type="entry name" value="P-loop containing nucleotide triphosphate hydrolases"/>
    <property type="match status" value="2"/>
</dbReference>
<dbReference type="PANTHER" id="PTHR10887">
    <property type="entry name" value="DNA2/NAM7 HELICASE FAMILY"/>
    <property type="match status" value="1"/>
</dbReference>
<dbReference type="InterPro" id="IPR041677">
    <property type="entry name" value="DNA2/NAM7_AAA_11"/>
</dbReference>
<dbReference type="CDD" id="cd18808">
    <property type="entry name" value="SF1_C_Upf1"/>
    <property type="match status" value="1"/>
</dbReference>
<keyword evidence="5" id="KW-1185">Reference proteome</keyword>
<organism evidence="4 5">
    <name type="scientific">Octopus vulgaris</name>
    <name type="common">Common octopus</name>
    <dbReference type="NCBI Taxonomy" id="6645"/>
    <lineage>
        <taxon>Eukaryota</taxon>
        <taxon>Metazoa</taxon>
        <taxon>Spiralia</taxon>
        <taxon>Lophotrochozoa</taxon>
        <taxon>Mollusca</taxon>
        <taxon>Cephalopoda</taxon>
        <taxon>Coleoidea</taxon>
        <taxon>Octopodiformes</taxon>
        <taxon>Octopoda</taxon>
        <taxon>Incirrata</taxon>
        <taxon>Octopodidae</taxon>
        <taxon>Octopus</taxon>
    </lineage>
</organism>
<evidence type="ECO:0000256" key="1">
    <source>
        <dbReference type="SAM" id="MobiDB-lite"/>
    </source>
</evidence>
<dbReference type="InterPro" id="IPR041679">
    <property type="entry name" value="DNA2/NAM7-like_C"/>
</dbReference>
<feature type="compositionally biased region" description="Basic and acidic residues" evidence="1">
    <location>
        <begin position="141"/>
        <end position="151"/>
    </location>
</feature>
<dbReference type="InterPro" id="IPR027417">
    <property type="entry name" value="P-loop_NTPase"/>
</dbReference>
<feature type="compositionally biased region" description="Polar residues" evidence="1">
    <location>
        <begin position="163"/>
        <end position="174"/>
    </location>
</feature>
<dbReference type="Pfam" id="PF13086">
    <property type="entry name" value="AAA_11"/>
    <property type="match status" value="2"/>
</dbReference>
<evidence type="ECO:0000259" key="2">
    <source>
        <dbReference type="Pfam" id="PF13086"/>
    </source>
</evidence>
<evidence type="ECO:0000259" key="3">
    <source>
        <dbReference type="Pfam" id="PF13087"/>
    </source>
</evidence>
<dbReference type="SUPFAM" id="SSF52540">
    <property type="entry name" value="P-loop containing nucleoside triphosphate hydrolases"/>
    <property type="match status" value="1"/>
</dbReference>
<evidence type="ECO:0008006" key="6">
    <source>
        <dbReference type="Google" id="ProtNLM"/>
    </source>
</evidence>
<sequence length="2054" mass="236217">MRRLFCSILIHCNPTNPLNLWESFRQSLSKDIQANSALRDGNDDVYNEALIVMDRHIRRYVIRGLSDLKQQLKAASSRFEHFSIAIDETIDITGIAQLAVFVRVCGRRIGSRINIMELNNIYKNKDIFRFSQLRSSILRDSDSDEEGRKESATLQKGKKNTRLFGSNGSLQKPKQQYDNISKSTECLAAPKKEKTKKKKKKAETTTMEEANLARELFNIDFPLKDTHIFSLACETCFRKISEGPKGCQLKQPCIDCNKSKLVIKKIGDQFWTEIRRRPTRIKNSYLNYNVCYDFKKNKACLNTPCTYPHGEAELCIWTMEQNDEFDTDEFITVLGRHNIGTTKLFEEKKKIKFLPGLTTSTNTTSIINKHEFPAKGEYSSEATKTTEEIMNSFQRKIPITYRTDPALEPVYEADFQRYPHPLYHSHDYKYFCSNCFLKPNSDSSHKCDKDILAFAKKGTSNWLVVRNRLKYIQSSYQLCTSVGNKDMPCIMGPVDCYFAHNNVEKLLWNLEKDKKFSISSLISKDKTVSFGFVFSRHGNQFDFICKYCFKSGAIAGQSSENTLYCKSNYQHLWENSKILQHTLEFTFTLIRKPYSSENKDYKLCQTLKCKKDNCIYAHSMVERDVWMVLRDQCISMEDFVSYCKAAKTKPPYMLNEFCRICYSFGKMLSHSQCQHDKIHGSIYTTKTNERRIINHLPSVIPSKYNFVICNHVKNNKCTKTSTIECTFAHNSEEIVIWKWMCNNNVKTLEEYVRLQNQCRPRVNSNSSLNSNETKVTKNENINTPSVSQNRFKELGGYSSIINKPPVSRENTKLSNDINGTHGNVCLASPLKAEKIPESSTNQIKPILVECCNTVTEPLYQMLPNIKITMNMTSSESKKSIHQWYFEVSSMKHNLQKIKILTDKIREKFFLIPTAKTNDSNPTFSNMFKIEEYKWKVHIIYTGDACETFSVSVIFDFGIKRLLSYPIDLKISPAENTKGVKTCLKASTNTQLNATKPVDLMTKYKIPENLVLNEHNTELALKKDNYVETMHTLLYAEETACQNIISRYNFRSEMKISCYINDASGTFFSDVDGSLFGIVDFSASLLHEDPDNLVSKYCESVLLSLTSNTNKFYEIPITKKTNPPFVGLQQGTLYLTFNKQHVRDLKLENGHSFGVEIHFKLSRGRFLKMHHAVDSLISTEIVFPSTSTIPLENENHNYSDTYLNEDQLYAVKHIPCKCTDARPPFVMIGSFGTGKTETLLSIITKVVENNSTAKILICTHTNGAADMFIIKHLHKFLSRNKKTLYLKRLYFEGRRRETIDPVVQKYVIFPSKNQLKSDIVDPQSMQILVTTMEMCHHLMTMEIQGCFSHIFVDEAAQVFESMVLIPLSLASEKTCVVLCGDPNQLGPEVHSTNAAKDLLSISIVKRLYEYYKKQGQKNKVMQHPPYVMLKQNYRSCKEIVNFLAYSFYGLSHEMTSKVQNPVSDMKALQFYSVEGTAETLPQNMSYYNKMEAEEVRTIVTNVMKSWPDEEEKLSPEDICVVSNELNQVKLIREYLSGKHITVDSVISVQGKQFKVVIISTVYTTSSGLCNGAEYTNFLNNKLLLNTAMSRAKYVVIVVGDPVALCISGDCKYIWQNFIQSCSELNTLYPAHYTYDVIHSKIFALLNSISQEEYAAETYEDEMEANPNINNCIKHHKCPQECFPLLYTESIDNLKRPIIDAICQEAFCTAITTSLVMFVDINIKWDQNQGCGEFCIKSSILNAKNIELHSAQSMTNIPDWFCIKYKGHQASATYFIHVWILEVKSEYDNLVVKIRVIDSEVDTLKQITDNLSCSMWLISFDNFYRFLINSVIDMDTISSLIKIYVNDFHKIPKKLVEDSFPEQIVKYEYPTDGFRMIKLVEWLYLASNNDRAKTENYQIIVCSKNESTLDAIANQLKTQQILENCIMRVADEKTEDSYFEKYWQSNVSINSQDGLTYLHEHLLWKNSLFQKYMETVKTLKATGIDVSLQTNKFKENILENSHIIFCNIVTTNRQLFKKLNKKKMIVIADAANHTEMSVVLPLLLDNIQSVFLFTTP</sequence>
<feature type="domain" description="DNA2/NAM7 helicase-like C-terminal" evidence="3">
    <location>
        <begin position="1417"/>
        <end position="1599"/>
    </location>
</feature>
<dbReference type="Pfam" id="PF13087">
    <property type="entry name" value="AAA_12"/>
    <property type="match status" value="1"/>
</dbReference>
<dbReference type="EMBL" id="OX597818">
    <property type="protein sequence ID" value="CAI9722563.1"/>
    <property type="molecule type" value="Genomic_DNA"/>
</dbReference>
<dbReference type="InterPro" id="IPR045055">
    <property type="entry name" value="DNA2/NAM7-like"/>
</dbReference>
<feature type="domain" description="DNA2/NAM7 helicase helicase" evidence="2">
    <location>
        <begin position="1323"/>
        <end position="1390"/>
    </location>
</feature>
<dbReference type="GO" id="GO:0004386">
    <property type="term" value="F:helicase activity"/>
    <property type="evidence" value="ECO:0007669"/>
    <property type="project" value="InterPro"/>
</dbReference>
<reference evidence="4" key="1">
    <citation type="submission" date="2023-08" db="EMBL/GenBank/DDBJ databases">
        <authorList>
            <person name="Alioto T."/>
            <person name="Alioto T."/>
            <person name="Gomez Garrido J."/>
        </authorList>
    </citation>
    <scope>NUCLEOTIDE SEQUENCE</scope>
</reference>
<protein>
    <recommendedName>
        <fullName evidence="6">Helicase with zinc finger domain 2</fullName>
    </recommendedName>
</protein>
<dbReference type="GO" id="GO:0005829">
    <property type="term" value="C:cytosol"/>
    <property type="evidence" value="ECO:0007669"/>
    <property type="project" value="TreeGrafter"/>
</dbReference>
<evidence type="ECO:0000313" key="4">
    <source>
        <dbReference type="EMBL" id="CAI9722563.1"/>
    </source>
</evidence>
<feature type="domain" description="DNA2/NAM7 helicase helicase" evidence="2">
    <location>
        <begin position="1202"/>
        <end position="1303"/>
    </location>
</feature>
<dbReference type="PANTHER" id="PTHR10887:SF365">
    <property type="entry name" value="HELICASE WITH ZINC FINGER DOMAIN-RELATED"/>
    <property type="match status" value="1"/>
</dbReference>
<name>A0AA36AVT0_OCTVU</name>
<dbReference type="Proteomes" id="UP001162480">
    <property type="component" value="Chromosome 5"/>
</dbReference>
<feature type="region of interest" description="Disordered" evidence="1">
    <location>
        <begin position="141"/>
        <end position="174"/>
    </location>
</feature>